<protein>
    <recommendedName>
        <fullName evidence="1">DUF3517 domain-containing protein</fullName>
    </recommendedName>
</protein>
<dbReference type="EMBL" id="JABSTR010000005">
    <property type="protein sequence ID" value="KAH9371782.1"/>
    <property type="molecule type" value="Genomic_DNA"/>
</dbReference>
<dbReference type="Proteomes" id="UP000821853">
    <property type="component" value="Chromosome 3"/>
</dbReference>
<dbReference type="AlphaFoldDB" id="A0A9J6G047"/>
<gene>
    <name evidence="2" type="ORF">HPB48_013294</name>
</gene>
<dbReference type="OMA" id="CAYLLEC"/>
<dbReference type="VEuPathDB" id="VectorBase:HLOH_055405"/>
<dbReference type="OrthoDB" id="289038at2759"/>
<name>A0A9J6G047_HAELO</name>
<sequence length="440" mass="49363">MHAHRSLRRGSASDWYEVLCVHLRHSRHVRLWFANQVLFAHPHRLAQYLLECPTTEVRSAFAKIVVFLAHASARDGPCSPLYSTPALASDGAYAALLSDPTATLSDHLLLAVLSLCNKEVSEHGRHLAQYFGFFYMYACYGVAERLQLLRLNVLGTLMLVALDEGPGPPIKYQYADLSKLYQLVSLLVRCCDVSSKTHSCLANAVPLPNPHMGDQLCQEYLMPIQPQVAACLYNKTSYVKKVIEDASGAEETLRLLQFCSWENPQFSSAVLGELLWQVAYTYTYELRPFVDLLLAVLLLEDSWQAHRIHNALRGIPDDREGLFDTIQRSKGHYQKRAYQCVKCLVALFDSCPAAAHMLHTSGELKRKWAAAVDWLNDELERRPYGAGSQYGYSQWSPPAQSNETSNGYFLERSHSARLTLSRAIQLCPEEVSAAAVAVVN</sequence>
<evidence type="ECO:0000259" key="1">
    <source>
        <dbReference type="Pfam" id="PF12030"/>
    </source>
</evidence>
<proteinExistence type="predicted"/>
<keyword evidence="3" id="KW-1185">Reference proteome</keyword>
<accession>A0A9J6G047</accession>
<dbReference type="Pfam" id="PF12030">
    <property type="entry name" value="DUF3517"/>
    <property type="match status" value="1"/>
</dbReference>
<evidence type="ECO:0000313" key="3">
    <source>
        <dbReference type="Proteomes" id="UP000821853"/>
    </source>
</evidence>
<evidence type="ECO:0000313" key="2">
    <source>
        <dbReference type="EMBL" id="KAH9371782.1"/>
    </source>
</evidence>
<reference evidence="2 3" key="1">
    <citation type="journal article" date="2020" name="Cell">
        <title>Large-Scale Comparative Analyses of Tick Genomes Elucidate Their Genetic Diversity and Vector Capacities.</title>
        <authorList>
            <consortium name="Tick Genome and Microbiome Consortium (TIGMIC)"/>
            <person name="Jia N."/>
            <person name="Wang J."/>
            <person name="Shi W."/>
            <person name="Du L."/>
            <person name="Sun Y."/>
            <person name="Zhan W."/>
            <person name="Jiang J.F."/>
            <person name="Wang Q."/>
            <person name="Zhang B."/>
            <person name="Ji P."/>
            <person name="Bell-Sakyi L."/>
            <person name="Cui X.M."/>
            <person name="Yuan T.T."/>
            <person name="Jiang B.G."/>
            <person name="Yang W.F."/>
            <person name="Lam T.T."/>
            <person name="Chang Q.C."/>
            <person name="Ding S.J."/>
            <person name="Wang X.J."/>
            <person name="Zhu J.G."/>
            <person name="Ruan X.D."/>
            <person name="Zhao L."/>
            <person name="Wei J.T."/>
            <person name="Ye R.Z."/>
            <person name="Que T.C."/>
            <person name="Du C.H."/>
            <person name="Zhou Y.H."/>
            <person name="Cheng J.X."/>
            <person name="Dai P.F."/>
            <person name="Guo W.B."/>
            <person name="Han X.H."/>
            <person name="Huang E.J."/>
            <person name="Li L.F."/>
            <person name="Wei W."/>
            <person name="Gao Y.C."/>
            <person name="Liu J.Z."/>
            <person name="Shao H.Z."/>
            <person name="Wang X."/>
            <person name="Wang C.C."/>
            <person name="Yang T.C."/>
            <person name="Huo Q.B."/>
            <person name="Li W."/>
            <person name="Chen H.Y."/>
            <person name="Chen S.E."/>
            <person name="Zhou L.G."/>
            <person name="Ni X.B."/>
            <person name="Tian J.H."/>
            <person name="Sheng Y."/>
            <person name="Liu T."/>
            <person name="Pan Y.S."/>
            <person name="Xia L.Y."/>
            <person name="Li J."/>
            <person name="Zhao F."/>
            <person name="Cao W.C."/>
        </authorList>
    </citation>
    <scope>NUCLEOTIDE SEQUENCE [LARGE SCALE GENOMIC DNA]</scope>
    <source>
        <strain evidence="2">HaeL-2018</strain>
    </source>
</reference>
<feature type="domain" description="DUF3517" evidence="1">
    <location>
        <begin position="42"/>
        <end position="406"/>
    </location>
</feature>
<organism evidence="2 3">
    <name type="scientific">Haemaphysalis longicornis</name>
    <name type="common">Bush tick</name>
    <dbReference type="NCBI Taxonomy" id="44386"/>
    <lineage>
        <taxon>Eukaryota</taxon>
        <taxon>Metazoa</taxon>
        <taxon>Ecdysozoa</taxon>
        <taxon>Arthropoda</taxon>
        <taxon>Chelicerata</taxon>
        <taxon>Arachnida</taxon>
        <taxon>Acari</taxon>
        <taxon>Parasitiformes</taxon>
        <taxon>Ixodida</taxon>
        <taxon>Ixodoidea</taxon>
        <taxon>Ixodidae</taxon>
        <taxon>Haemaphysalinae</taxon>
        <taxon>Haemaphysalis</taxon>
    </lineage>
</organism>
<dbReference type="InterPro" id="IPR021905">
    <property type="entry name" value="DUF3517"/>
</dbReference>
<comment type="caution">
    <text evidence="2">The sequence shown here is derived from an EMBL/GenBank/DDBJ whole genome shotgun (WGS) entry which is preliminary data.</text>
</comment>